<dbReference type="EMBL" id="CAJRAU010000002">
    <property type="protein sequence ID" value="CAG5068795.1"/>
    <property type="molecule type" value="Genomic_DNA"/>
</dbReference>
<reference evidence="1 2" key="1">
    <citation type="submission" date="2021-04" db="EMBL/GenBank/DDBJ databases">
        <authorList>
            <person name="Rodrigo-Torres L."/>
            <person name="Arahal R. D."/>
            <person name="Lucena T."/>
        </authorList>
    </citation>
    <scope>NUCLEOTIDE SEQUENCE [LARGE SCALE GENOMIC DNA]</scope>
    <source>
        <strain evidence="1 2">CECT 9623</strain>
    </source>
</reference>
<evidence type="ECO:0000313" key="1">
    <source>
        <dbReference type="EMBL" id="CAG5068795.1"/>
    </source>
</evidence>
<comment type="caution">
    <text evidence="1">The sequence shown here is derived from an EMBL/GenBank/DDBJ whole genome shotgun (WGS) entry which is preliminary data.</text>
</comment>
<keyword evidence="2" id="KW-1185">Reference proteome</keyword>
<sequence length="29" mass="3684">MFEEEVIRQHLAQLDLEEEKVRQRFLHME</sequence>
<accession>A0ABN7R8S5</accession>
<proteinExistence type="predicted"/>
<organism evidence="1 2">
    <name type="scientific">Dyadobacter linearis</name>
    <dbReference type="NCBI Taxonomy" id="2823330"/>
    <lineage>
        <taxon>Bacteria</taxon>
        <taxon>Pseudomonadati</taxon>
        <taxon>Bacteroidota</taxon>
        <taxon>Cytophagia</taxon>
        <taxon>Cytophagales</taxon>
        <taxon>Spirosomataceae</taxon>
        <taxon>Dyadobacter</taxon>
    </lineage>
</organism>
<evidence type="ECO:0000313" key="2">
    <source>
        <dbReference type="Proteomes" id="UP000679725"/>
    </source>
</evidence>
<name>A0ABN7R8S5_9BACT</name>
<dbReference type="Proteomes" id="UP000679725">
    <property type="component" value="Unassembled WGS sequence"/>
</dbReference>
<gene>
    <name evidence="1" type="ORF">DYBT9623_01527</name>
</gene>
<protein>
    <submittedName>
        <fullName evidence="1">Uncharacterized protein</fullName>
    </submittedName>
</protein>